<feature type="region of interest" description="Disordered" evidence="1">
    <location>
        <begin position="144"/>
        <end position="169"/>
    </location>
</feature>
<evidence type="ECO:0000313" key="3">
    <source>
        <dbReference type="Proteomes" id="UP001151760"/>
    </source>
</evidence>
<sequence>MAVEIPQTLEYKGGQLNAAPMLEVENFTNWKKRFMCHIVGIEPQFKKIITDGPYVPMTASGLHDQMNSVINCENAKLTWEDLDFQDSPDDEEDTRSSEEYMNDLEMKFHERDLLEKSKSATNVVELVTLPKIVSPKLPLLQSPFQNRNRPKFVTSSQEHKPELRPQKDFEEKYNKIKAKLALLSSCASSSKSAQVRNQGLVAEAYEWDEEDLSSDDN</sequence>
<dbReference type="EMBL" id="BQNB010014462">
    <property type="protein sequence ID" value="GJT28467.1"/>
    <property type="molecule type" value="Genomic_DNA"/>
</dbReference>
<evidence type="ECO:0000256" key="1">
    <source>
        <dbReference type="SAM" id="MobiDB-lite"/>
    </source>
</evidence>
<organism evidence="2 3">
    <name type="scientific">Tanacetum coccineum</name>
    <dbReference type="NCBI Taxonomy" id="301880"/>
    <lineage>
        <taxon>Eukaryota</taxon>
        <taxon>Viridiplantae</taxon>
        <taxon>Streptophyta</taxon>
        <taxon>Embryophyta</taxon>
        <taxon>Tracheophyta</taxon>
        <taxon>Spermatophyta</taxon>
        <taxon>Magnoliopsida</taxon>
        <taxon>eudicotyledons</taxon>
        <taxon>Gunneridae</taxon>
        <taxon>Pentapetalae</taxon>
        <taxon>asterids</taxon>
        <taxon>campanulids</taxon>
        <taxon>Asterales</taxon>
        <taxon>Asteraceae</taxon>
        <taxon>Asteroideae</taxon>
        <taxon>Anthemideae</taxon>
        <taxon>Anthemidinae</taxon>
        <taxon>Tanacetum</taxon>
    </lineage>
</organism>
<proteinExistence type="predicted"/>
<name>A0ABQ5CPX4_9ASTR</name>
<dbReference type="Proteomes" id="UP001151760">
    <property type="component" value="Unassembled WGS sequence"/>
</dbReference>
<keyword evidence="3" id="KW-1185">Reference proteome</keyword>
<accession>A0ABQ5CPX4</accession>
<evidence type="ECO:0000313" key="2">
    <source>
        <dbReference type="EMBL" id="GJT28467.1"/>
    </source>
</evidence>
<comment type="caution">
    <text evidence="2">The sequence shown here is derived from an EMBL/GenBank/DDBJ whole genome shotgun (WGS) entry which is preliminary data.</text>
</comment>
<gene>
    <name evidence="2" type="ORF">Tco_0908742</name>
</gene>
<reference evidence="2" key="2">
    <citation type="submission" date="2022-01" db="EMBL/GenBank/DDBJ databases">
        <authorList>
            <person name="Yamashiro T."/>
            <person name="Shiraishi A."/>
            <person name="Satake H."/>
            <person name="Nakayama K."/>
        </authorList>
    </citation>
    <scope>NUCLEOTIDE SEQUENCE</scope>
</reference>
<reference evidence="2" key="1">
    <citation type="journal article" date="2022" name="Int. J. Mol. Sci.">
        <title>Draft Genome of Tanacetum Coccineum: Genomic Comparison of Closely Related Tanacetum-Family Plants.</title>
        <authorList>
            <person name="Yamashiro T."/>
            <person name="Shiraishi A."/>
            <person name="Nakayama K."/>
            <person name="Satake H."/>
        </authorList>
    </citation>
    <scope>NUCLEOTIDE SEQUENCE</scope>
</reference>
<feature type="compositionally biased region" description="Basic and acidic residues" evidence="1">
    <location>
        <begin position="157"/>
        <end position="169"/>
    </location>
</feature>
<protein>
    <submittedName>
        <fullName evidence="2">Uncharacterized protein</fullName>
    </submittedName>
</protein>